<comment type="function">
    <text evidence="5">Is involved in the conjugation of reduced glutathione to a wide number of exogenous and endogenous hydrophobic electrophiles.</text>
</comment>
<dbReference type="GO" id="GO:0005737">
    <property type="term" value="C:cytoplasm"/>
    <property type="evidence" value="ECO:0007669"/>
    <property type="project" value="TreeGrafter"/>
</dbReference>
<evidence type="ECO:0000256" key="3">
    <source>
        <dbReference type="ARBA" id="ARBA00025743"/>
    </source>
</evidence>
<evidence type="ECO:0000256" key="2">
    <source>
        <dbReference type="ARBA" id="ARBA00022679"/>
    </source>
</evidence>
<dbReference type="Pfam" id="PF13410">
    <property type="entry name" value="GST_C_2"/>
    <property type="match status" value="1"/>
</dbReference>
<dbReference type="PROSITE" id="PS50405">
    <property type="entry name" value="GST_CTER"/>
    <property type="match status" value="1"/>
</dbReference>
<proteinExistence type="inferred from homology"/>
<comment type="similarity">
    <text evidence="3">Belongs to the GST superfamily. Tau family.</text>
</comment>
<dbReference type="FunFam" id="1.20.1050.10:FF:000016">
    <property type="entry name" value="Glutathione S-transferase U9"/>
    <property type="match status" value="1"/>
</dbReference>
<comment type="caution">
    <text evidence="7">The sequence shown here is derived from an EMBL/GenBank/DDBJ whole genome shotgun (WGS) entry which is preliminary data.</text>
</comment>
<keyword evidence="5" id="KW-0963">Cytoplasm</keyword>
<dbReference type="Gene3D" id="1.20.1050.10">
    <property type="match status" value="1"/>
</dbReference>
<dbReference type="EMBL" id="JAKUCV010007695">
    <property type="protein sequence ID" value="KAJ4822357.1"/>
    <property type="molecule type" value="Genomic_DNA"/>
</dbReference>
<dbReference type="InterPro" id="IPR045073">
    <property type="entry name" value="Omega/Tau-like"/>
</dbReference>
<organism evidence="7 8">
    <name type="scientific">Turnera subulata</name>
    <dbReference type="NCBI Taxonomy" id="218843"/>
    <lineage>
        <taxon>Eukaryota</taxon>
        <taxon>Viridiplantae</taxon>
        <taxon>Streptophyta</taxon>
        <taxon>Embryophyta</taxon>
        <taxon>Tracheophyta</taxon>
        <taxon>Spermatophyta</taxon>
        <taxon>Magnoliopsida</taxon>
        <taxon>eudicotyledons</taxon>
        <taxon>Gunneridae</taxon>
        <taxon>Pentapetalae</taxon>
        <taxon>rosids</taxon>
        <taxon>fabids</taxon>
        <taxon>Malpighiales</taxon>
        <taxon>Passifloraceae</taxon>
        <taxon>Turnera</taxon>
    </lineage>
</organism>
<dbReference type="GO" id="GO:0004364">
    <property type="term" value="F:glutathione transferase activity"/>
    <property type="evidence" value="ECO:0007669"/>
    <property type="project" value="UniProtKB-EC"/>
</dbReference>
<dbReference type="SUPFAM" id="SSF47616">
    <property type="entry name" value="GST C-terminal domain-like"/>
    <property type="match status" value="1"/>
</dbReference>
<dbReference type="GO" id="GO:0009407">
    <property type="term" value="P:toxin catabolic process"/>
    <property type="evidence" value="ECO:0007669"/>
    <property type="project" value="UniProtKB-ARBA"/>
</dbReference>
<evidence type="ECO:0000256" key="1">
    <source>
        <dbReference type="ARBA" id="ARBA00022575"/>
    </source>
</evidence>
<evidence type="ECO:0000256" key="4">
    <source>
        <dbReference type="ARBA" id="ARBA00047960"/>
    </source>
</evidence>
<evidence type="ECO:0000313" key="7">
    <source>
        <dbReference type="EMBL" id="KAJ4822357.1"/>
    </source>
</evidence>
<feature type="non-terminal residue" evidence="7">
    <location>
        <position position="178"/>
    </location>
</feature>
<accession>A0A9Q0F0K0</accession>
<dbReference type="AlphaFoldDB" id="A0A9Q0F0K0"/>
<dbReference type="GO" id="GO:0006749">
    <property type="term" value="P:glutathione metabolic process"/>
    <property type="evidence" value="ECO:0007669"/>
    <property type="project" value="InterPro"/>
</dbReference>
<dbReference type="Proteomes" id="UP001141552">
    <property type="component" value="Unassembled WGS sequence"/>
</dbReference>
<reference evidence="7" key="1">
    <citation type="submission" date="2022-02" db="EMBL/GenBank/DDBJ databases">
        <authorList>
            <person name="Henning P.M."/>
            <person name="McCubbin A.G."/>
            <person name="Shore J.S."/>
        </authorList>
    </citation>
    <scope>NUCLEOTIDE SEQUENCE</scope>
    <source>
        <strain evidence="7">F60SS</strain>
        <tissue evidence="7">Leaves</tissue>
    </source>
</reference>
<dbReference type="PANTHER" id="PTHR11260">
    <property type="entry name" value="GLUTATHIONE S-TRANSFERASE, GST, SUPERFAMILY, GST DOMAIN CONTAINING"/>
    <property type="match status" value="1"/>
</dbReference>
<keyword evidence="2 5" id="KW-0808">Transferase</keyword>
<feature type="domain" description="GST C-terminal" evidence="6">
    <location>
        <begin position="29"/>
        <end position="160"/>
    </location>
</feature>
<dbReference type="OrthoDB" id="4951845at2759"/>
<keyword evidence="8" id="KW-1185">Reference proteome</keyword>
<evidence type="ECO:0000256" key="5">
    <source>
        <dbReference type="RuleBase" id="RU369102"/>
    </source>
</evidence>
<gene>
    <name evidence="7" type="ORF">Tsubulata_044864</name>
</gene>
<comment type="subcellular location">
    <subcellularLocation>
        <location evidence="5">Cytoplasm</location>
        <location evidence="5">Cytosol</location>
    </subcellularLocation>
</comment>
<keyword evidence="1" id="KW-0216">Detoxification</keyword>
<dbReference type="InterPro" id="IPR010987">
    <property type="entry name" value="Glutathione-S-Trfase_C-like"/>
</dbReference>
<dbReference type="InterPro" id="IPR036282">
    <property type="entry name" value="Glutathione-S-Trfase_C_sf"/>
</dbReference>
<dbReference type="CDD" id="cd03185">
    <property type="entry name" value="GST_C_Tau"/>
    <property type="match status" value="1"/>
</dbReference>
<protein>
    <recommendedName>
        <fullName evidence="5">Glutathione S-transferase</fullName>
        <ecNumber evidence="5">2.5.1.18</ecNumber>
    </recommendedName>
</protein>
<reference evidence="7" key="2">
    <citation type="journal article" date="2023" name="Plants (Basel)">
        <title>Annotation of the Turnera subulata (Passifloraceae) Draft Genome Reveals the S-Locus Evolved after the Divergence of Turneroideae from Passifloroideae in a Stepwise Manner.</title>
        <authorList>
            <person name="Henning P.M."/>
            <person name="Roalson E.H."/>
            <person name="Mir W."/>
            <person name="McCubbin A.G."/>
            <person name="Shore J.S."/>
        </authorList>
    </citation>
    <scope>NUCLEOTIDE SEQUENCE</scope>
    <source>
        <strain evidence="7">F60SS</strain>
    </source>
</reference>
<dbReference type="PANTHER" id="PTHR11260:SF615">
    <property type="entry name" value="GLUTATHIONE S-TRANSFERASE U17"/>
    <property type="match status" value="1"/>
</dbReference>
<evidence type="ECO:0000313" key="8">
    <source>
        <dbReference type="Proteomes" id="UP001141552"/>
    </source>
</evidence>
<evidence type="ECO:0000259" key="6">
    <source>
        <dbReference type="PROSITE" id="PS50405"/>
    </source>
</evidence>
<sequence length="178" mass="19472">MNIQLSHKIGFLVVIDEVWSSGPSIPPADPYDRAYARSWAAYLNVKFFPTVKSIAVALDDSGKSSLFKEVEEGLVLLEEAFKKCSKGKSFFGGDQIGYLDIALGGILGWMRVVERFDGVELFNDAKTPALLKWSQTFSSHPAVKDVMPDTDNLVDYAKDFVAKKRAAAAAAPPSLPLN</sequence>
<dbReference type="InterPro" id="IPR045074">
    <property type="entry name" value="GST_C_Tau"/>
</dbReference>
<comment type="catalytic activity">
    <reaction evidence="4 5">
        <text>RX + glutathione = an S-substituted glutathione + a halide anion + H(+)</text>
        <dbReference type="Rhea" id="RHEA:16437"/>
        <dbReference type="ChEBI" id="CHEBI:15378"/>
        <dbReference type="ChEBI" id="CHEBI:16042"/>
        <dbReference type="ChEBI" id="CHEBI:17792"/>
        <dbReference type="ChEBI" id="CHEBI:57925"/>
        <dbReference type="ChEBI" id="CHEBI:90779"/>
        <dbReference type="EC" id="2.5.1.18"/>
    </reaction>
</comment>
<dbReference type="EC" id="2.5.1.18" evidence="5"/>
<name>A0A9Q0F0K0_9ROSI</name>